<organism evidence="1 2">
    <name type="scientific">Photobacterium kishitanii</name>
    <dbReference type="NCBI Taxonomy" id="318456"/>
    <lineage>
        <taxon>Bacteria</taxon>
        <taxon>Pseudomonadati</taxon>
        <taxon>Pseudomonadota</taxon>
        <taxon>Gammaproteobacteria</taxon>
        <taxon>Vibrionales</taxon>
        <taxon>Vibrionaceae</taxon>
        <taxon>Photobacterium</taxon>
    </lineage>
</organism>
<dbReference type="RefSeq" id="WP_107288974.1">
    <property type="nucleotide sequence ID" value="NZ_PYNF01000003.1"/>
</dbReference>
<evidence type="ECO:0000313" key="2">
    <source>
        <dbReference type="Proteomes" id="UP000241426"/>
    </source>
</evidence>
<accession>A0A2T3KKU6</accession>
<name>A0A2T3KKU6_9GAMM</name>
<dbReference type="Proteomes" id="UP000241426">
    <property type="component" value="Unassembled WGS sequence"/>
</dbReference>
<evidence type="ECO:0000313" key="1">
    <source>
        <dbReference type="EMBL" id="PSV00344.1"/>
    </source>
</evidence>
<reference evidence="1 2" key="1">
    <citation type="submission" date="2018-01" db="EMBL/GenBank/DDBJ databases">
        <title>Whole genome sequencing of Histamine producing bacteria.</title>
        <authorList>
            <person name="Butler K."/>
        </authorList>
    </citation>
    <scope>NUCLEOTIDE SEQUENCE [LARGE SCALE GENOMIC DNA]</scope>
    <source>
        <strain evidence="1 2">FS-7.2</strain>
    </source>
</reference>
<sequence>MHALNITGFDRINFSKNALVNFGIFLTRNEGWMQEEAMTECKLISVFLSETDRIYKPEDLTQKEFLKYSRIGAKKSLNRQARAKLFSLYSNAVKHAAVIALAKKQETQKKQ</sequence>
<gene>
    <name evidence="1" type="ORF">C9J27_04250</name>
</gene>
<protein>
    <submittedName>
        <fullName evidence="1">Uncharacterized protein</fullName>
    </submittedName>
</protein>
<comment type="caution">
    <text evidence="1">The sequence shown here is derived from an EMBL/GenBank/DDBJ whole genome shotgun (WGS) entry which is preliminary data.</text>
</comment>
<proteinExistence type="predicted"/>
<dbReference type="AlphaFoldDB" id="A0A2T3KKU6"/>
<dbReference type="EMBL" id="PYNF01000003">
    <property type="protein sequence ID" value="PSV00344.1"/>
    <property type="molecule type" value="Genomic_DNA"/>
</dbReference>